<protein>
    <submittedName>
        <fullName evidence="2">Clp protease ClpS</fullName>
    </submittedName>
</protein>
<dbReference type="GO" id="GO:0008233">
    <property type="term" value="F:peptidase activity"/>
    <property type="evidence" value="ECO:0007669"/>
    <property type="project" value="UniProtKB-KW"/>
</dbReference>
<sequence length="95" mass="10957">MPRLATDTEVLVEDAVDTRLDNPWRVILFDDDIHTFEEVIVQLVLATNCSAQEAEQHAWRVHTEGKSRVYEGSFEECFRVQGILREIQLVTEIQG</sequence>
<organism evidence="2 3">
    <name type="scientific">Rubricoccus marinus</name>
    <dbReference type="NCBI Taxonomy" id="716817"/>
    <lineage>
        <taxon>Bacteria</taxon>
        <taxon>Pseudomonadati</taxon>
        <taxon>Rhodothermota</taxon>
        <taxon>Rhodothermia</taxon>
        <taxon>Rhodothermales</taxon>
        <taxon>Rubricoccaceae</taxon>
        <taxon>Rubricoccus</taxon>
    </lineage>
</organism>
<dbReference type="AlphaFoldDB" id="A0A259TYH8"/>
<gene>
    <name evidence="2" type="ORF">BSZ36_07030</name>
</gene>
<dbReference type="InterPro" id="IPR003769">
    <property type="entry name" value="ClpS_core"/>
</dbReference>
<dbReference type="GO" id="GO:0030163">
    <property type="term" value="P:protein catabolic process"/>
    <property type="evidence" value="ECO:0007669"/>
    <property type="project" value="InterPro"/>
</dbReference>
<dbReference type="Pfam" id="PF02617">
    <property type="entry name" value="ClpS"/>
    <property type="match status" value="1"/>
</dbReference>
<dbReference type="GO" id="GO:0006508">
    <property type="term" value="P:proteolysis"/>
    <property type="evidence" value="ECO:0007669"/>
    <property type="project" value="UniProtKB-KW"/>
</dbReference>
<dbReference type="EMBL" id="MQWB01000001">
    <property type="protein sequence ID" value="OZC02746.1"/>
    <property type="molecule type" value="Genomic_DNA"/>
</dbReference>
<dbReference type="Gene3D" id="3.30.1390.10">
    <property type="match status" value="1"/>
</dbReference>
<evidence type="ECO:0000313" key="3">
    <source>
        <dbReference type="Proteomes" id="UP000216446"/>
    </source>
</evidence>
<comment type="caution">
    <text evidence="2">The sequence shown here is derived from an EMBL/GenBank/DDBJ whole genome shotgun (WGS) entry which is preliminary data.</text>
</comment>
<keyword evidence="2" id="KW-0378">Hydrolase</keyword>
<dbReference type="RefSeq" id="WP_094547299.1">
    <property type="nucleotide sequence ID" value="NZ_MQWB01000001.1"/>
</dbReference>
<dbReference type="InterPro" id="IPR014719">
    <property type="entry name" value="Ribosomal_bL12_C/ClpS-like"/>
</dbReference>
<proteinExistence type="predicted"/>
<evidence type="ECO:0000313" key="2">
    <source>
        <dbReference type="EMBL" id="OZC02746.1"/>
    </source>
</evidence>
<evidence type="ECO:0000259" key="1">
    <source>
        <dbReference type="Pfam" id="PF02617"/>
    </source>
</evidence>
<keyword evidence="2" id="KW-0645">Protease</keyword>
<dbReference type="SUPFAM" id="SSF54736">
    <property type="entry name" value="ClpS-like"/>
    <property type="match status" value="1"/>
</dbReference>
<dbReference type="Proteomes" id="UP000216446">
    <property type="component" value="Unassembled WGS sequence"/>
</dbReference>
<feature type="domain" description="Adaptor protein ClpS core" evidence="1">
    <location>
        <begin position="21"/>
        <end position="79"/>
    </location>
</feature>
<reference evidence="2 3" key="1">
    <citation type="submission" date="2016-11" db="EMBL/GenBank/DDBJ databases">
        <title>Study of marine rhodopsin-containing bacteria.</title>
        <authorList>
            <person name="Yoshizawa S."/>
            <person name="Kumagai Y."/>
            <person name="Kogure K."/>
        </authorList>
    </citation>
    <scope>NUCLEOTIDE SEQUENCE [LARGE SCALE GENOMIC DNA]</scope>
    <source>
        <strain evidence="2 3">SG-29</strain>
    </source>
</reference>
<dbReference type="InParanoid" id="A0A259TYH8"/>
<name>A0A259TYH8_9BACT</name>
<accession>A0A259TYH8</accession>
<dbReference type="OrthoDB" id="598046at2"/>
<keyword evidence="3" id="KW-1185">Reference proteome</keyword>